<dbReference type="PANTHER" id="PTHR23055:SF178">
    <property type="entry name" value="NEUROCALCIN HOMOLOG"/>
    <property type="match status" value="1"/>
</dbReference>
<dbReference type="Gene3D" id="1.10.238.10">
    <property type="entry name" value="EF-hand"/>
    <property type="match status" value="1"/>
</dbReference>
<evidence type="ECO:0000259" key="6">
    <source>
        <dbReference type="PROSITE" id="PS50222"/>
    </source>
</evidence>
<keyword evidence="2" id="KW-0519">Myristate</keyword>
<name>A0A6U0XRU6_9STRA</name>
<comment type="similarity">
    <text evidence="1">Belongs to the recoverin family.</text>
</comment>
<evidence type="ECO:0000313" key="8">
    <source>
        <dbReference type="EMBL" id="CAD9668011.1"/>
    </source>
</evidence>
<organism evidence="8">
    <name type="scientific">Rhizochromulina marina</name>
    <dbReference type="NCBI Taxonomy" id="1034831"/>
    <lineage>
        <taxon>Eukaryota</taxon>
        <taxon>Sar</taxon>
        <taxon>Stramenopiles</taxon>
        <taxon>Ochrophyta</taxon>
        <taxon>Dictyochophyceae</taxon>
        <taxon>Rhizochromulinales</taxon>
        <taxon>Rhizochromulina</taxon>
    </lineage>
</organism>
<keyword evidence="4" id="KW-0677">Repeat</keyword>
<proteinExistence type="inferred from homology"/>
<gene>
    <name evidence="7" type="ORF">RMAR1173_LOCUS3442</name>
    <name evidence="8" type="ORF">RMAR1173_LOCUS3443</name>
</gene>
<sequence length="201" mass="22419">MGNSQTDGRSPLAFSAMANYTHFEKHELGMLRDQFVDLAHRDGNPATISRAEMQEALSVAGIVDTDKEVLDRLFTMFDRTGDDQVYFREFISGFAALITSDVKEKLHFAFQMYDLEGLGNLAKEDILKVLSSINRTASYFGDACLTEEQVVQLVEDVFQQPGGKSSNLLYYQDFLAPVMEHAHLNTFISGKGPARYGQGLS</sequence>
<accession>A0A6U0XRU6</accession>
<dbReference type="EMBL" id="HBHJ01005234">
    <property type="protein sequence ID" value="CAD9668011.1"/>
    <property type="molecule type" value="Transcribed_RNA"/>
</dbReference>
<evidence type="ECO:0000256" key="3">
    <source>
        <dbReference type="ARBA" id="ARBA00022723"/>
    </source>
</evidence>
<feature type="domain" description="EF-hand" evidence="6">
    <location>
        <begin position="65"/>
        <end position="100"/>
    </location>
</feature>
<dbReference type="SUPFAM" id="SSF47473">
    <property type="entry name" value="EF-hand"/>
    <property type="match status" value="1"/>
</dbReference>
<evidence type="ECO:0000313" key="7">
    <source>
        <dbReference type="EMBL" id="CAD9668009.1"/>
    </source>
</evidence>
<dbReference type="InterPro" id="IPR028846">
    <property type="entry name" value="Recoverin"/>
</dbReference>
<dbReference type="PANTHER" id="PTHR23055">
    <property type="entry name" value="CALCIUM BINDING PROTEINS"/>
    <property type="match status" value="1"/>
</dbReference>
<dbReference type="InterPro" id="IPR002048">
    <property type="entry name" value="EF_hand_dom"/>
</dbReference>
<keyword evidence="3" id="KW-0479">Metal-binding</keyword>
<reference evidence="8" key="1">
    <citation type="submission" date="2021-01" db="EMBL/GenBank/DDBJ databases">
        <authorList>
            <person name="Corre E."/>
            <person name="Pelletier E."/>
            <person name="Niang G."/>
            <person name="Scheremetjew M."/>
            <person name="Finn R."/>
            <person name="Kale V."/>
            <person name="Holt S."/>
            <person name="Cochrane G."/>
            <person name="Meng A."/>
            <person name="Brown T."/>
            <person name="Cohen L."/>
        </authorList>
    </citation>
    <scope>NUCLEOTIDE SEQUENCE</scope>
    <source>
        <strain evidence="8">CCMP1243</strain>
    </source>
</reference>
<evidence type="ECO:0000256" key="5">
    <source>
        <dbReference type="ARBA" id="ARBA00023288"/>
    </source>
</evidence>
<keyword evidence="5" id="KW-0449">Lipoprotein</keyword>
<evidence type="ECO:0000256" key="2">
    <source>
        <dbReference type="ARBA" id="ARBA00022707"/>
    </source>
</evidence>
<dbReference type="GO" id="GO:0005509">
    <property type="term" value="F:calcium ion binding"/>
    <property type="evidence" value="ECO:0007669"/>
    <property type="project" value="InterPro"/>
</dbReference>
<evidence type="ECO:0000256" key="1">
    <source>
        <dbReference type="ARBA" id="ARBA00006049"/>
    </source>
</evidence>
<evidence type="ECO:0000256" key="4">
    <source>
        <dbReference type="ARBA" id="ARBA00022737"/>
    </source>
</evidence>
<dbReference type="PROSITE" id="PS50222">
    <property type="entry name" value="EF_HAND_2"/>
    <property type="match status" value="1"/>
</dbReference>
<dbReference type="SMART" id="SM00054">
    <property type="entry name" value="EFh"/>
    <property type="match status" value="2"/>
</dbReference>
<dbReference type="EMBL" id="HBHJ01005233">
    <property type="protein sequence ID" value="CAD9668009.1"/>
    <property type="molecule type" value="Transcribed_RNA"/>
</dbReference>
<dbReference type="AlphaFoldDB" id="A0A6U0XRU6"/>
<protein>
    <recommendedName>
        <fullName evidence="6">EF-hand domain-containing protein</fullName>
    </recommendedName>
</protein>
<dbReference type="InterPro" id="IPR011992">
    <property type="entry name" value="EF-hand-dom_pair"/>
</dbReference>
<dbReference type="PRINTS" id="PR00450">
    <property type="entry name" value="RECOVERIN"/>
</dbReference>